<reference evidence="1" key="1">
    <citation type="submission" date="2021-02" db="EMBL/GenBank/DDBJ databases">
        <title>First Annotated Genome of the Yellow-green Alga Tribonema minus.</title>
        <authorList>
            <person name="Mahan K.M."/>
        </authorList>
    </citation>
    <scope>NUCLEOTIDE SEQUENCE</scope>
    <source>
        <strain evidence="1">UTEX B ZZ1240</strain>
    </source>
</reference>
<organism evidence="1 2">
    <name type="scientific">Tribonema minus</name>
    <dbReference type="NCBI Taxonomy" id="303371"/>
    <lineage>
        <taxon>Eukaryota</taxon>
        <taxon>Sar</taxon>
        <taxon>Stramenopiles</taxon>
        <taxon>Ochrophyta</taxon>
        <taxon>PX clade</taxon>
        <taxon>Xanthophyceae</taxon>
        <taxon>Tribonematales</taxon>
        <taxon>Tribonemataceae</taxon>
        <taxon>Tribonema</taxon>
    </lineage>
</organism>
<comment type="caution">
    <text evidence="1">The sequence shown here is derived from an EMBL/GenBank/DDBJ whole genome shotgun (WGS) entry which is preliminary data.</text>
</comment>
<dbReference type="Proteomes" id="UP000664859">
    <property type="component" value="Unassembled WGS sequence"/>
</dbReference>
<sequence length="150" mass="16395">MTACSLERDRESEPATVTVRLTSCSAGFCVKQAPSRGGQLRVLDLACTACSERSSRSILFFFLGPALYAYAPCRHLDHPRSTAPDDCAIRRVWTWWMYSASWPLLCLSSLLRTGALWLPWPTAGMRLPGTGAESRAAGLAEGPTEVCQLV</sequence>
<name>A0A835Z0E2_9STRA</name>
<keyword evidence="2" id="KW-1185">Reference proteome</keyword>
<protein>
    <submittedName>
        <fullName evidence="1">Uncharacterized protein</fullName>
    </submittedName>
</protein>
<proteinExistence type="predicted"/>
<dbReference type="AlphaFoldDB" id="A0A835Z0E2"/>
<gene>
    <name evidence="1" type="ORF">JKP88DRAFT_237362</name>
</gene>
<evidence type="ECO:0000313" key="2">
    <source>
        <dbReference type="Proteomes" id="UP000664859"/>
    </source>
</evidence>
<evidence type="ECO:0000313" key="1">
    <source>
        <dbReference type="EMBL" id="KAG5184740.1"/>
    </source>
</evidence>
<accession>A0A835Z0E2</accession>
<dbReference type="EMBL" id="JAFCMP010000153">
    <property type="protein sequence ID" value="KAG5184740.1"/>
    <property type="molecule type" value="Genomic_DNA"/>
</dbReference>